<feature type="transmembrane region" description="Helical" evidence="1">
    <location>
        <begin position="219"/>
        <end position="241"/>
    </location>
</feature>
<keyword evidence="1" id="KW-0472">Membrane</keyword>
<keyword evidence="1" id="KW-0812">Transmembrane</keyword>
<evidence type="ECO:0000313" key="3">
    <source>
        <dbReference type="Proteomes" id="UP000274131"/>
    </source>
</evidence>
<dbReference type="AlphaFoldDB" id="A0A0N4UST8"/>
<proteinExistence type="predicted"/>
<name>A0A0N4UST8_ENTVE</name>
<keyword evidence="1" id="KW-1133">Transmembrane helix</keyword>
<dbReference type="WBParaSite" id="EVEC_0000021601-mRNA-1">
    <property type="protein sequence ID" value="EVEC_0000021601-mRNA-1"/>
    <property type="gene ID" value="EVEC_0000021601"/>
</dbReference>
<evidence type="ECO:0000256" key="1">
    <source>
        <dbReference type="SAM" id="Phobius"/>
    </source>
</evidence>
<dbReference type="EMBL" id="UXUI01000098">
    <property type="protein sequence ID" value="VDD85010.1"/>
    <property type="molecule type" value="Genomic_DNA"/>
</dbReference>
<keyword evidence="3" id="KW-1185">Reference proteome</keyword>
<reference evidence="2 3" key="2">
    <citation type="submission" date="2018-10" db="EMBL/GenBank/DDBJ databases">
        <authorList>
            <consortium name="Pathogen Informatics"/>
        </authorList>
    </citation>
    <scope>NUCLEOTIDE SEQUENCE [LARGE SCALE GENOMIC DNA]</scope>
</reference>
<accession>A0A0N4UST8</accession>
<sequence>MSWLKKGVTEVVGKCTAVPDAVYTTDAPLYVSVDNGTSFYCLHDVEGGGVVSIKNAEIFCLGRVRGTLLSVAGSEEEKFIRDTMLARMKTQNGDKFYWRLLGVKKFYFNTHETDSPPLKRENKTFADGTKPFYVLSKSSDDFEFDAGGRCFALSGNFSGLRDGIWIVNCNRLWKHVTCKVPAAPPFSGPLQQAYLTDFEDQTEVNWSEITIFTEDISAFINWCTYILSALLTAAVITVAGAKVVMNISAHKIGEGIQKSLVIRFRDVLLRKLKGRESSNTTINSENVESDQSENRVFVALTISLSAEWCLVFQILAKCFAINSQEPLFVVILISTVVLLAVHEQKNIVSVEMNDTEPSECGYYTRIVEQTGCILGWKGNVCTAEVSVEITLAEYDMDSWEDYSREFFRLKNVD</sequence>
<gene>
    <name evidence="2" type="ORF">EVEC_LOCUS153</name>
</gene>
<evidence type="ECO:0000313" key="4">
    <source>
        <dbReference type="WBParaSite" id="EVEC_0000021601-mRNA-1"/>
    </source>
</evidence>
<protein>
    <submittedName>
        <fullName evidence="4">C-type lectin domain-containing protein</fullName>
    </submittedName>
</protein>
<organism evidence="4">
    <name type="scientific">Enterobius vermicularis</name>
    <name type="common">Human pinworm</name>
    <dbReference type="NCBI Taxonomy" id="51028"/>
    <lineage>
        <taxon>Eukaryota</taxon>
        <taxon>Metazoa</taxon>
        <taxon>Ecdysozoa</taxon>
        <taxon>Nematoda</taxon>
        <taxon>Chromadorea</taxon>
        <taxon>Rhabditida</taxon>
        <taxon>Spirurina</taxon>
        <taxon>Oxyuridomorpha</taxon>
        <taxon>Oxyuroidea</taxon>
        <taxon>Oxyuridae</taxon>
        <taxon>Enterobius</taxon>
    </lineage>
</organism>
<dbReference type="Proteomes" id="UP000274131">
    <property type="component" value="Unassembled WGS sequence"/>
</dbReference>
<evidence type="ECO:0000313" key="2">
    <source>
        <dbReference type="EMBL" id="VDD85010.1"/>
    </source>
</evidence>
<reference evidence="4" key="1">
    <citation type="submission" date="2017-02" db="UniProtKB">
        <authorList>
            <consortium name="WormBaseParasite"/>
        </authorList>
    </citation>
    <scope>IDENTIFICATION</scope>
</reference>